<dbReference type="OrthoDB" id="3405337at2"/>
<dbReference type="Proteomes" id="UP000281726">
    <property type="component" value="Unassembled WGS sequence"/>
</dbReference>
<keyword evidence="2" id="KW-1185">Reference proteome</keyword>
<sequence>MPPEHRAAHLLDMARAYALTGDLKRAGRALLDAERTAPGEVHDRPAVRDLVAMVARSPAAPGALARLAGC</sequence>
<dbReference type="AlphaFoldDB" id="A0A3A9ZBJ1"/>
<evidence type="ECO:0008006" key="3">
    <source>
        <dbReference type="Google" id="ProtNLM"/>
    </source>
</evidence>
<dbReference type="RefSeq" id="WP_120729533.1">
    <property type="nucleotide sequence ID" value="NZ_RBAK01000006.1"/>
</dbReference>
<protein>
    <recommendedName>
        <fullName evidence="3">XRE family transcriptional regulator</fullName>
    </recommendedName>
</protein>
<comment type="caution">
    <text evidence="1">The sequence shown here is derived from an EMBL/GenBank/DDBJ whole genome shotgun (WGS) entry which is preliminary data.</text>
</comment>
<evidence type="ECO:0000313" key="1">
    <source>
        <dbReference type="EMBL" id="RKN45469.1"/>
    </source>
</evidence>
<reference evidence="1 2" key="1">
    <citation type="journal article" date="2004" name="Syst. Appl. Microbiol.">
        <title>Cryptoendolithic actinomycetes from antarctic sandstone rock samples: Micromonospora endolithica sp. nov. and two isolates related to Micromonospora coerulea Jensen 1932.</title>
        <authorList>
            <person name="Hirsch P."/>
            <person name="Mevs U."/>
            <person name="Kroppenstedt R.M."/>
            <person name="Schumann P."/>
            <person name="Stackebrandt E."/>
        </authorList>
    </citation>
    <scope>NUCLEOTIDE SEQUENCE [LARGE SCALE GENOMIC DNA]</scope>
    <source>
        <strain evidence="1 2">JCM 12677</strain>
    </source>
</reference>
<accession>A0A3A9ZBJ1</accession>
<gene>
    <name evidence="1" type="ORF">D7223_17915</name>
</gene>
<dbReference type="EMBL" id="RBAK01000006">
    <property type="protein sequence ID" value="RKN45469.1"/>
    <property type="molecule type" value="Genomic_DNA"/>
</dbReference>
<organism evidence="1 2">
    <name type="scientific">Micromonospora endolithica</name>
    <dbReference type="NCBI Taxonomy" id="230091"/>
    <lineage>
        <taxon>Bacteria</taxon>
        <taxon>Bacillati</taxon>
        <taxon>Actinomycetota</taxon>
        <taxon>Actinomycetes</taxon>
        <taxon>Micromonosporales</taxon>
        <taxon>Micromonosporaceae</taxon>
        <taxon>Micromonospora</taxon>
    </lineage>
</organism>
<proteinExistence type="predicted"/>
<evidence type="ECO:0000313" key="2">
    <source>
        <dbReference type="Proteomes" id="UP000281726"/>
    </source>
</evidence>
<name>A0A3A9ZBJ1_9ACTN</name>